<keyword evidence="2" id="KW-1185">Reference proteome</keyword>
<protein>
    <submittedName>
        <fullName evidence="1">Uncharacterized protein</fullName>
    </submittedName>
</protein>
<dbReference type="AlphaFoldDB" id="A0A5C3FAL3"/>
<sequence>MTPSHPRKKAGPLRLQTPAGWACLCVAPRAHRHRHRTVPASHRDSARWERKRCMVAGMVAAAARAERQAGGRSGAAHGTNEGTVGAAAAKAPYAPRTSPILASPPPRSLHRLCLRRRCNRRRLNGRLQYRAGNPTMAACCLSSPASRQGRAALAPRKISKKFLETNRRASDPSVRAVLPYAVENKRPSPALSSRVEASTATPSLCVRVRSVRPLLAGFFLRAAALRNAALRCSFAGGSRMDDQ</sequence>
<name>A0A5C3FAL3_9BASI</name>
<accession>A0A5C3FAL3</accession>
<evidence type="ECO:0000313" key="2">
    <source>
        <dbReference type="Proteomes" id="UP000323386"/>
    </source>
</evidence>
<proteinExistence type="predicted"/>
<reference evidence="1 2" key="1">
    <citation type="submission" date="2018-03" db="EMBL/GenBank/DDBJ databases">
        <authorList>
            <person name="Guldener U."/>
        </authorList>
    </citation>
    <scope>NUCLEOTIDE SEQUENCE [LARGE SCALE GENOMIC DNA]</scope>
    <source>
        <strain evidence="1 2">DAOM196992</strain>
    </source>
</reference>
<dbReference type="Proteomes" id="UP000323386">
    <property type="component" value="Unassembled WGS sequence"/>
</dbReference>
<gene>
    <name evidence="1" type="ORF">PSFLO_06219</name>
</gene>
<organism evidence="1 2">
    <name type="scientific">Pseudozyma flocculosa</name>
    <dbReference type="NCBI Taxonomy" id="84751"/>
    <lineage>
        <taxon>Eukaryota</taxon>
        <taxon>Fungi</taxon>
        <taxon>Dikarya</taxon>
        <taxon>Basidiomycota</taxon>
        <taxon>Ustilaginomycotina</taxon>
        <taxon>Ustilaginomycetes</taxon>
        <taxon>Ustilaginales</taxon>
        <taxon>Ustilaginaceae</taxon>
        <taxon>Pseudozyma</taxon>
    </lineage>
</organism>
<dbReference type="EMBL" id="OOIP01000022">
    <property type="protein sequence ID" value="SPO40737.1"/>
    <property type="molecule type" value="Genomic_DNA"/>
</dbReference>
<evidence type="ECO:0000313" key="1">
    <source>
        <dbReference type="EMBL" id="SPO40737.1"/>
    </source>
</evidence>